<gene>
    <name evidence="12" type="ORF">SAMN05216361_0181</name>
</gene>
<dbReference type="GO" id="GO:0030151">
    <property type="term" value="F:molybdenum ion binding"/>
    <property type="evidence" value="ECO:0007669"/>
    <property type="project" value="InterPro"/>
</dbReference>
<evidence type="ECO:0000256" key="6">
    <source>
        <dbReference type="ARBA" id="ARBA00022723"/>
    </source>
</evidence>
<dbReference type="Gene3D" id="3.40.228.10">
    <property type="entry name" value="Dimethylsulfoxide Reductase, domain 2"/>
    <property type="match status" value="1"/>
</dbReference>
<evidence type="ECO:0000256" key="2">
    <source>
        <dbReference type="ARBA" id="ARBA00001966"/>
    </source>
</evidence>
<dbReference type="CDD" id="cd02787">
    <property type="entry name" value="MopB_CT_ydeP"/>
    <property type="match status" value="1"/>
</dbReference>
<feature type="domain" description="Molybdopterin dinucleotide-binding" evidence="11">
    <location>
        <begin position="638"/>
        <end position="731"/>
    </location>
</feature>
<sequence>MPNKSSKAGGMASVKSTVNQLIKSKQVRRNMLNLYHANKHEGFDCPGCAWGDDKSGAFRFCENGAKAIAWESTSEKVDAAFFAQHTVSELRKQSDHWLESQGRLVEPLRYNAQTDKYEPVSWEQAFTHIANGINALQSPNELELYTSGRASNEASFLYQVFGRALGTNNFPDCSNMCHEASGIALKRAIGVGKGTVTLKDFDAADTIFVFGQNPGTNHPRMLNALRSAAKRGATIVSFNNLKEVGLQRFASPQKPAELLGLQAVDISARYYTPKLGGDFAVARGMAKVFIEELAEQLNQDFINTHTHGIDAYIEQVKATQWQDIETRSGLTRADITEAANLFVRSQKAITCWAMGITQHLHSVDTIHELTSLHLLTGAIGVPGSGMCPVRGHSNVQGNRTMGILEAPTQAFNQAMQAVFDFAPPEKPGHRVYDAIKALHAGQSKMLICLGGNIAAASADTAYTEQALRRTALMVNIATKLNRTHLAVGQDALILPCLGRTEADTTGGKNQAITVEDTFSMVHASSGNTPPASDLLKSETEIIARIAQYTLKERIALDWESLIADYSNIRELIAKVIPGFDNFNAQIQQPGGFHLYNSAANLQWNTASGKAEFNAVALPEALFPDSVQSKIAQQDSPVFTLQTLRSHDQYNTTVYGMNDRYRGVFGERQLVFMHAEDMRLLGLTDNSLVDISTIWDDDTERKVTQFRAMSYDIPQGNVACYYPETNPLIPFESVGLASATPTSKSVPVVISHSES</sequence>
<dbReference type="PIRSF" id="PIRSF000144">
    <property type="entry name" value="CbbBc"/>
    <property type="match status" value="1"/>
</dbReference>
<dbReference type="Proteomes" id="UP000184520">
    <property type="component" value="Unassembled WGS sequence"/>
</dbReference>
<evidence type="ECO:0000256" key="9">
    <source>
        <dbReference type="ARBA" id="ARBA00023014"/>
    </source>
</evidence>
<keyword evidence="9" id="KW-0411">Iron-sulfur</keyword>
<dbReference type="AlphaFoldDB" id="A0A1M5DYJ0"/>
<dbReference type="OrthoDB" id="5287431at2"/>
<dbReference type="CDD" id="cd02767">
    <property type="entry name" value="MopB_ydeP"/>
    <property type="match status" value="1"/>
</dbReference>
<organism evidence="12 13">
    <name type="scientific">Marisediminitalea aggregata</name>
    <dbReference type="NCBI Taxonomy" id="634436"/>
    <lineage>
        <taxon>Bacteria</taxon>
        <taxon>Pseudomonadati</taxon>
        <taxon>Pseudomonadota</taxon>
        <taxon>Gammaproteobacteria</taxon>
        <taxon>Alteromonadales</taxon>
        <taxon>Alteromonadaceae</taxon>
        <taxon>Marisediminitalea</taxon>
    </lineage>
</organism>
<dbReference type="SUPFAM" id="SSF53706">
    <property type="entry name" value="Formate dehydrogenase/DMSO reductase, domains 1-3"/>
    <property type="match status" value="1"/>
</dbReference>
<dbReference type="Gene3D" id="3.40.50.740">
    <property type="match status" value="1"/>
</dbReference>
<accession>A0A1M5DYJ0</accession>
<comment type="cofactor">
    <cofactor evidence="1">
        <name>Mo-bis(molybdopterin guanine dinucleotide)</name>
        <dbReference type="ChEBI" id="CHEBI:60539"/>
    </cofactor>
</comment>
<dbReference type="InterPro" id="IPR050123">
    <property type="entry name" value="Prok_molybdopt-oxidoreductase"/>
</dbReference>
<protein>
    <submittedName>
        <fullName evidence="12">Oxidoreductase alpha (Molybdopterin) subunit</fullName>
    </submittedName>
</protein>
<keyword evidence="7" id="KW-0560">Oxidoreductase</keyword>
<feature type="domain" description="Molybdopterin oxidoreductase" evidence="10">
    <location>
        <begin position="103"/>
        <end position="478"/>
    </location>
</feature>
<keyword evidence="5" id="KW-0500">Molybdenum</keyword>
<keyword evidence="13" id="KW-1185">Reference proteome</keyword>
<comment type="cofactor">
    <cofactor evidence="2">
        <name>[4Fe-4S] cluster</name>
        <dbReference type="ChEBI" id="CHEBI:49883"/>
    </cofactor>
</comment>
<evidence type="ECO:0000256" key="5">
    <source>
        <dbReference type="ARBA" id="ARBA00022505"/>
    </source>
</evidence>
<dbReference type="Pfam" id="PF00384">
    <property type="entry name" value="Molybdopterin"/>
    <property type="match status" value="1"/>
</dbReference>
<comment type="similarity">
    <text evidence="3">Belongs to the prokaryotic molybdopterin-containing oxidoreductase family.</text>
</comment>
<dbReference type="GO" id="GO:0051539">
    <property type="term" value="F:4 iron, 4 sulfur cluster binding"/>
    <property type="evidence" value="ECO:0007669"/>
    <property type="project" value="UniProtKB-KW"/>
</dbReference>
<evidence type="ECO:0000256" key="8">
    <source>
        <dbReference type="ARBA" id="ARBA00023004"/>
    </source>
</evidence>
<dbReference type="GO" id="GO:1990204">
    <property type="term" value="C:oxidoreductase complex"/>
    <property type="evidence" value="ECO:0007669"/>
    <property type="project" value="UniProtKB-ARBA"/>
</dbReference>
<dbReference type="PANTHER" id="PTHR43105">
    <property type="entry name" value="RESPIRATORY NITRATE REDUCTASE"/>
    <property type="match status" value="1"/>
</dbReference>
<evidence type="ECO:0000259" key="10">
    <source>
        <dbReference type="Pfam" id="PF00384"/>
    </source>
</evidence>
<evidence type="ECO:0000256" key="1">
    <source>
        <dbReference type="ARBA" id="ARBA00001942"/>
    </source>
</evidence>
<dbReference type="Pfam" id="PF01568">
    <property type="entry name" value="Molydop_binding"/>
    <property type="match status" value="1"/>
</dbReference>
<dbReference type="RefSeq" id="WP_073316598.1">
    <property type="nucleotide sequence ID" value="NZ_FQWD01000001.1"/>
</dbReference>
<name>A0A1M5DYJ0_9ALTE</name>
<dbReference type="GO" id="GO:0016020">
    <property type="term" value="C:membrane"/>
    <property type="evidence" value="ECO:0007669"/>
    <property type="project" value="TreeGrafter"/>
</dbReference>
<reference evidence="13" key="1">
    <citation type="submission" date="2016-11" db="EMBL/GenBank/DDBJ databases">
        <authorList>
            <person name="Varghese N."/>
            <person name="Submissions S."/>
        </authorList>
    </citation>
    <scope>NUCLEOTIDE SEQUENCE [LARGE SCALE GENOMIC DNA]</scope>
    <source>
        <strain evidence="13">CGMCC 1.8995</strain>
    </source>
</reference>
<dbReference type="InterPro" id="IPR006656">
    <property type="entry name" value="Mopterin_OxRdtase"/>
</dbReference>
<dbReference type="InterPro" id="IPR041953">
    <property type="entry name" value="YdeP_MopB"/>
</dbReference>
<dbReference type="NCBIfam" id="TIGR01701">
    <property type="entry name" value="Fdhalpha-like"/>
    <property type="match status" value="1"/>
</dbReference>
<dbReference type="InterPro" id="IPR010046">
    <property type="entry name" value="Mopterin_OxRdtse_a_bac"/>
</dbReference>
<evidence type="ECO:0000256" key="4">
    <source>
        <dbReference type="ARBA" id="ARBA00022485"/>
    </source>
</evidence>
<dbReference type="GO" id="GO:0008863">
    <property type="term" value="F:formate dehydrogenase (NAD+) activity"/>
    <property type="evidence" value="ECO:0007669"/>
    <property type="project" value="InterPro"/>
</dbReference>
<dbReference type="GO" id="GO:0045333">
    <property type="term" value="P:cellular respiration"/>
    <property type="evidence" value="ECO:0007669"/>
    <property type="project" value="UniProtKB-ARBA"/>
</dbReference>
<evidence type="ECO:0000313" key="12">
    <source>
        <dbReference type="EMBL" id="SHF72067.1"/>
    </source>
</evidence>
<dbReference type="STRING" id="634436.SAMN05216361_0181"/>
<keyword evidence="8" id="KW-0408">Iron</keyword>
<dbReference type="InterPro" id="IPR037951">
    <property type="entry name" value="MopB_CT_YdeP"/>
</dbReference>
<evidence type="ECO:0000256" key="3">
    <source>
        <dbReference type="ARBA" id="ARBA00010312"/>
    </source>
</evidence>
<dbReference type="InterPro" id="IPR009010">
    <property type="entry name" value="Asp_de-COase-like_dom_sf"/>
</dbReference>
<dbReference type="SUPFAM" id="SSF50692">
    <property type="entry name" value="ADC-like"/>
    <property type="match status" value="1"/>
</dbReference>
<evidence type="ECO:0000259" key="11">
    <source>
        <dbReference type="Pfam" id="PF01568"/>
    </source>
</evidence>
<keyword evidence="4" id="KW-0004">4Fe-4S</keyword>
<evidence type="ECO:0000256" key="7">
    <source>
        <dbReference type="ARBA" id="ARBA00023002"/>
    </source>
</evidence>
<keyword evidence="6" id="KW-0479">Metal-binding</keyword>
<dbReference type="PANTHER" id="PTHR43105:SF4">
    <property type="entry name" value="PROTEIN YDEP"/>
    <property type="match status" value="1"/>
</dbReference>
<dbReference type="EMBL" id="FQWD01000001">
    <property type="protein sequence ID" value="SHF72067.1"/>
    <property type="molecule type" value="Genomic_DNA"/>
</dbReference>
<dbReference type="GO" id="GO:0043546">
    <property type="term" value="F:molybdopterin cofactor binding"/>
    <property type="evidence" value="ECO:0007669"/>
    <property type="project" value="InterPro"/>
</dbReference>
<dbReference type="InterPro" id="IPR006657">
    <property type="entry name" value="MoPterin_dinucl-bd_dom"/>
</dbReference>
<evidence type="ECO:0000313" key="13">
    <source>
        <dbReference type="Proteomes" id="UP000184520"/>
    </source>
</evidence>
<proteinExistence type="inferred from homology"/>